<feature type="domain" description="dUTPase-like" evidence="5">
    <location>
        <begin position="128"/>
        <end position="169"/>
    </location>
</feature>
<dbReference type="Pfam" id="PF00692">
    <property type="entry name" value="dUTPase"/>
    <property type="match status" value="2"/>
</dbReference>
<name>A0A2H4JAL9_9CAUD</name>
<evidence type="ECO:0000256" key="4">
    <source>
        <dbReference type="ARBA" id="ARBA00023080"/>
    </source>
</evidence>
<evidence type="ECO:0000256" key="1">
    <source>
        <dbReference type="ARBA" id="ARBA00006581"/>
    </source>
</evidence>
<dbReference type="GO" id="GO:0004170">
    <property type="term" value="F:dUTP diphosphatase activity"/>
    <property type="evidence" value="ECO:0007669"/>
    <property type="project" value="UniProtKB-EC"/>
</dbReference>
<organism evidence="6">
    <name type="scientific">uncultured Caudovirales phage</name>
    <dbReference type="NCBI Taxonomy" id="2100421"/>
    <lineage>
        <taxon>Viruses</taxon>
        <taxon>Duplodnaviria</taxon>
        <taxon>Heunggongvirae</taxon>
        <taxon>Uroviricota</taxon>
        <taxon>Caudoviricetes</taxon>
        <taxon>Peduoviridae</taxon>
        <taxon>Maltschvirus</taxon>
        <taxon>Maltschvirus maltsch</taxon>
    </lineage>
</organism>
<evidence type="ECO:0000256" key="3">
    <source>
        <dbReference type="ARBA" id="ARBA00022801"/>
    </source>
</evidence>
<protein>
    <recommendedName>
        <fullName evidence="2">dUTP diphosphatase</fullName>
        <ecNumber evidence="2">3.6.1.23</ecNumber>
    </recommendedName>
</protein>
<sequence length="170" mass="19088">MTNTLQVKLLSENARMPERNHKTDAGYDIFSAETVVLEPQEKAVIKTDVAVSIPEGYVGLLTSRSGVSSKTHLVIETGKIDAGYHGNLGINIKNDHEDDKMQTIFLRNIDNEKIFEKERHLYKLGSYRIEKGERIAQLVIVPIWTPELKQVEEFESVSERGEKGFGSSGV</sequence>
<dbReference type="GO" id="GO:0046081">
    <property type="term" value="P:dUTP catabolic process"/>
    <property type="evidence" value="ECO:0007669"/>
    <property type="project" value="InterPro"/>
</dbReference>
<dbReference type="InterPro" id="IPR036157">
    <property type="entry name" value="dUTPase-like_sf"/>
</dbReference>
<feature type="domain" description="dUTPase-like" evidence="5">
    <location>
        <begin position="13"/>
        <end position="98"/>
    </location>
</feature>
<dbReference type="InterPro" id="IPR033704">
    <property type="entry name" value="dUTPase_trimeric"/>
</dbReference>
<dbReference type="InterPro" id="IPR008181">
    <property type="entry name" value="dUTPase"/>
</dbReference>
<gene>
    <name evidence="6" type="ORF">7S9_17</name>
</gene>
<dbReference type="InterPro" id="IPR029054">
    <property type="entry name" value="dUTPase-like"/>
</dbReference>
<keyword evidence="4" id="KW-0546">Nucleotide metabolism</keyword>
<dbReference type="PANTHER" id="PTHR11241:SF0">
    <property type="entry name" value="DEOXYURIDINE 5'-TRIPHOSPHATE NUCLEOTIDOHYDROLASE"/>
    <property type="match status" value="1"/>
</dbReference>
<comment type="similarity">
    <text evidence="1">Belongs to the dUTPase family.</text>
</comment>
<dbReference type="PANTHER" id="PTHR11241">
    <property type="entry name" value="DEOXYURIDINE 5'-TRIPHOSPHATE NUCLEOTIDOHYDROLASE"/>
    <property type="match status" value="1"/>
</dbReference>
<dbReference type="CDD" id="cd07557">
    <property type="entry name" value="trimeric_dUTPase"/>
    <property type="match status" value="1"/>
</dbReference>
<dbReference type="GO" id="GO:0006226">
    <property type="term" value="P:dUMP biosynthetic process"/>
    <property type="evidence" value="ECO:0007669"/>
    <property type="project" value="InterPro"/>
</dbReference>
<dbReference type="EMBL" id="MF417949">
    <property type="protein sequence ID" value="ASN72302.1"/>
    <property type="molecule type" value="Genomic_DNA"/>
</dbReference>
<dbReference type="Gene3D" id="2.70.40.10">
    <property type="match status" value="1"/>
</dbReference>
<dbReference type="SUPFAM" id="SSF51283">
    <property type="entry name" value="dUTPase-like"/>
    <property type="match status" value="1"/>
</dbReference>
<evidence type="ECO:0000259" key="5">
    <source>
        <dbReference type="Pfam" id="PF00692"/>
    </source>
</evidence>
<reference evidence="6" key="1">
    <citation type="submission" date="2017-06" db="EMBL/GenBank/DDBJ databases">
        <title>Novel phages from South African skin metaviromes.</title>
        <authorList>
            <person name="van Zyl L.J."/>
            <person name="Abrahams Y."/>
            <person name="Stander E.A."/>
            <person name="Kirby B.M."/>
            <person name="Clavaud C."/>
            <person name="Farcet C."/>
            <person name="Breton L."/>
            <person name="Trindade M.I."/>
        </authorList>
    </citation>
    <scope>NUCLEOTIDE SEQUENCE</scope>
</reference>
<evidence type="ECO:0000313" key="6">
    <source>
        <dbReference type="EMBL" id="ASN72302.1"/>
    </source>
</evidence>
<dbReference type="GO" id="GO:0000287">
    <property type="term" value="F:magnesium ion binding"/>
    <property type="evidence" value="ECO:0007669"/>
    <property type="project" value="InterPro"/>
</dbReference>
<dbReference type="EC" id="3.6.1.23" evidence="2"/>
<evidence type="ECO:0000256" key="2">
    <source>
        <dbReference type="ARBA" id="ARBA00012379"/>
    </source>
</evidence>
<proteinExistence type="inferred from homology"/>
<keyword evidence="3" id="KW-0378">Hydrolase</keyword>
<accession>A0A2H4JAL9</accession>